<dbReference type="Gramene" id="TuG1812G0400001342.01.T01">
    <property type="protein sequence ID" value="TuG1812G0400001342.01.T01.cds447472"/>
    <property type="gene ID" value="TuG1812G0400001342.01"/>
</dbReference>
<reference evidence="1" key="2">
    <citation type="submission" date="2018-03" db="EMBL/GenBank/DDBJ databases">
        <title>The Triticum urartu genome reveals the dynamic nature of wheat genome evolution.</title>
        <authorList>
            <person name="Ling H."/>
            <person name="Ma B."/>
            <person name="Shi X."/>
            <person name="Liu H."/>
            <person name="Dong L."/>
            <person name="Sun H."/>
            <person name="Cao Y."/>
            <person name="Gao Q."/>
            <person name="Zheng S."/>
            <person name="Li Y."/>
            <person name="Yu Y."/>
            <person name="Du H."/>
            <person name="Qi M."/>
            <person name="Li Y."/>
            <person name="Yu H."/>
            <person name="Cui Y."/>
            <person name="Wang N."/>
            <person name="Chen C."/>
            <person name="Wu H."/>
            <person name="Zhao Y."/>
            <person name="Zhang J."/>
            <person name="Li Y."/>
            <person name="Zhou W."/>
            <person name="Zhang B."/>
            <person name="Hu W."/>
            <person name="Eijk M."/>
            <person name="Tang J."/>
            <person name="Witsenboer H."/>
            <person name="Zhao S."/>
            <person name="Li Z."/>
            <person name="Zhang A."/>
            <person name="Wang D."/>
            <person name="Liang C."/>
        </authorList>
    </citation>
    <scope>NUCLEOTIDE SEQUENCE [LARGE SCALE GENOMIC DNA]</scope>
    <source>
        <strain evidence="1">cv. G1812</strain>
    </source>
</reference>
<reference evidence="2" key="1">
    <citation type="journal article" date="2013" name="Nature">
        <title>Draft genome of the wheat A-genome progenitor Triticum urartu.</title>
        <authorList>
            <person name="Ling H.Q."/>
            <person name="Zhao S."/>
            <person name="Liu D."/>
            <person name="Wang J."/>
            <person name="Sun H."/>
            <person name="Zhang C."/>
            <person name="Fan H."/>
            <person name="Li D."/>
            <person name="Dong L."/>
            <person name="Tao Y."/>
            <person name="Gao C."/>
            <person name="Wu H."/>
            <person name="Li Y."/>
            <person name="Cui Y."/>
            <person name="Guo X."/>
            <person name="Zheng S."/>
            <person name="Wang B."/>
            <person name="Yu K."/>
            <person name="Liang Q."/>
            <person name="Yang W."/>
            <person name="Lou X."/>
            <person name="Chen J."/>
            <person name="Feng M."/>
            <person name="Jian J."/>
            <person name="Zhang X."/>
            <person name="Luo G."/>
            <person name="Jiang Y."/>
            <person name="Liu J."/>
            <person name="Wang Z."/>
            <person name="Sha Y."/>
            <person name="Zhang B."/>
            <person name="Wu H."/>
            <person name="Tang D."/>
            <person name="Shen Q."/>
            <person name="Xue P."/>
            <person name="Zou S."/>
            <person name="Wang X."/>
            <person name="Liu X."/>
            <person name="Wang F."/>
            <person name="Yang Y."/>
            <person name="An X."/>
            <person name="Dong Z."/>
            <person name="Zhang K."/>
            <person name="Zhang X."/>
            <person name="Luo M.C."/>
            <person name="Dvorak J."/>
            <person name="Tong Y."/>
            <person name="Wang J."/>
            <person name="Yang H."/>
            <person name="Li Z."/>
            <person name="Wang D."/>
            <person name="Zhang A."/>
            <person name="Wang J."/>
        </authorList>
    </citation>
    <scope>NUCLEOTIDE SEQUENCE</scope>
    <source>
        <strain evidence="2">cv. G1812</strain>
    </source>
</reference>
<dbReference type="Proteomes" id="UP000015106">
    <property type="component" value="Chromosome 4"/>
</dbReference>
<sequence length="83" mass="9777">MDQICPHTFAPNACIQNPLFVNVYQYSSVYNNNDEKLLPKGRDAKNVRVQREIYLLRNYSKRVSIRGGVENTNLFWTIVWRSL</sequence>
<organism evidence="1 2">
    <name type="scientific">Triticum urartu</name>
    <name type="common">Red wild einkorn</name>
    <name type="synonym">Crithodium urartu</name>
    <dbReference type="NCBI Taxonomy" id="4572"/>
    <lineage>
        <taxon>Eukaryota</taxon>
        <taxon>Viridiplantae</taxon>
        <taxon>Streptophyta</taxon>
        <taxon>Embryophyta</taxon>
        <taxon>Tracheophyta</taxon>
        <taxon>Spermatophyta</taxon>
        <taxon>Magnoliopsida</taxon>
        <taxon>Liliopsida</taxon>
        <taxon>Poales</taxon>
        <taxon>Poaceae</taxon>
        <taxon>BOP clade</taxon>
        <taxon>Pooideae</taxon>
        <taxon>Triticodae</taxon>
        <taxon>Triticeae</taxon>
        <taxon>Triticinae</taxon>
        <taxon>Triticum</taxon>
    </lineage>
</organism>
<name>A0A8R7Q3C6_TRIUA</name>
<evidence type="ECO:0000313" key="1">
    <source>
        <dbReference type="EnsemblPlants" id="TuG1812G0400001342.01.T01.cds447472"/>
    </source>
</evidence>
<evidence type="ECO:0000313" key="2">
    <source>
        <dbReference type="Proteomes" id="UP000015106"/>
    </source>
</evidence>
<accession>A0A8R7Q3C6</accession>
<reference evidence="1" key="3">
    <citation type="submission" date="2022-06" db="UniProtKB">
        <authorList>
            <consortium name="EnsemblPlants"/>
        </authorList>
    </citation>
    <scope>IDENTIFICATION</scope>
</reference>
<proteinExistence type="predicted"/>
<keyword evidence="2" id="KW-1185">Reference proteome</keyword>
<dbReference type="AlphaFoldDB" id="A0A8R7Q3C6"/>
<protein>
    <submittedName>
        <fullName evidence="1">Uncharacterized protein</fullName>
    </submittedName>
</protein>
<dbReference type="EnsemblPlants" id="TuG1812G0400001342.01.T01">
    <property type="protein sequence ID" value="TuG1812G0400001342.01.T01.cds447472"/>
    <property type="gene ID" value="TuG1812G0400001342.01"/>
</dbReference>